<dbReference type="EnsemblPlants" id="TuG1812G0500003475.01.T01">
    <property type="protein sequence ID" value="TuG1812G0500003475.01.T01.cds408179"/>
    <property type="gene ID" value="TuG1812G0500003475.01"/>
</dbReference>
<evidence type="ECO:0000313" key="3">
    <source>
        <dbReference type="Proteomes" id="UP000015106"/>
    </source>
</evidence>
<reference evidence="2" key="2">
    <citation type="submission" date="2018-03" db="EMBL/GenBank/DDBJ databases">
        <title>The Triticum urartu genome reveals the dynamic nature of wheat genome evolution.</title>
        <authorList>
            <person name="Ling H."/>
            <person name="Ma B."/>
            <person name="Shi X."/>
            <person name="Liu H."/>
            <person name="Dong L."/>
            <person name="Sun H."/>
            <person name="Cao Y."/>
            <person name="Gao Q."/>
            <person name="Zheng S."/>
            <person name="Li Y."/>
            <person name="Yu Y."/>
            <person name="Du H."/>
            <person name="Qi M."/>
            <person name="Li Y."/>
            <person name="Yu H."/>
            <person name="Cui Y."/>
            <person name="Wang N."/>
            <person name="Chen C."/>
            <person name="Wu H."/>
            <person name="Zhao Y."/>
            <person name="Zhang J."/>
            <person name="Li Y."/>
            <person name="Zhou W."/>
            <person name="Zhang B."/>
            <person name="Hu W."/>
            <person name="Eijk M."/>
            <person name="Tang J."/>
            <person name="Witsenboer H."/>
            <person name="Zhao S."/>
            <person name="Li Z."/>
            <person name="Zhang A."/>
            <person name="Wang D."/>
            <person name="Liang C."/>
        </authorList>
    </citation>
    <scope>NUCLEOTIDE SEQUENCE [LARGE SCALE GENOMIC DNA]</scope>
    <source>
        <strain evidence="2">cv. G1812</strain>
    </source>
</reference>
<reference evidence="2" key="3">
    <citation type="submission" date="2022-06" db="UniProtKB">
        <authorList>
            <consortium name="EnsemblPlants"/>
        </authorList>
    </citation>
    <scope>IDENTIFICATION</scope>
</reference>
<feature type="compositionally biased region" description="Low complexity" evidence="1">
    <location>
        <begin position="34"/>
        <end position="54"/>
    </location>
</feature>
<protein>
    <submittedName>
        <fullName evidence="2">Uncharacterized protein</fullName>
    </submittedName>
</protein>
<reference evidence="3" key="1">
    <citation type="journal article" date="2013" name="Nature">
        <title>Draft genome of the wheat A-genome progenitor Triticum urartu.</title>
        <authorList>
            <person name="Ling H.Q."/>
            <person name="Zhao S."/>
            <person name="Liu D."/>
            <person name="Wang J."/>
            <person name="Sun H."/>
            <person name="Zhang C."/>
            <person name="Fan H."/>
            <person name="Li D."/>
            <person name="Dong L."/>
            <person name="Tao Y."/>
            <person name="Gao C."/>
            <person name="Wu H."/>
            <person name="Li Y."/>
            <person name="Cui Y."/>
            <person name="Guo X."/>
            <person name="Zheng S."/>
            <person name="Wang B."/>
            <person name="Yu K."/>
            <person name="Liang Q."/>
            <person name="Yang W."/>
            <person name="Lou X."/>
            <person name="Chen J."/>
            <person name="Feng M."/>
            <person name="Jian J."/>
            <person name="Zhang X."/>
            <person name="Luo G."/>
            <person name="Jiang Y."/>
            <person name="Liu J."/>
            <person name="Wang Z."/>
            <person name="Sha Y."/>
            <person name="Zhang B."/>
            <person name="Wu H."/>
            <person name="Tang D."/>
            <person name="Shen Q."/>
            <person name="Xue P."/>
            <person name="Zou S."/>
            <person name="Wang X."/>
            <person name="Liu X."/>
            <person name="Wang F."/>
            <person name="Yang Y."/>
            <person name="An X."/>
            <person name="Dong Z."/>
            <person name="Zhang K."/>
            <person name="Zhang X."/>
            <person name="Luo M.C."/>
            <person name="Dvorak J."/>
            <person name="Tong Y."/>
            <person name="Wang J."/>
            <person name="Yang H."/>
            <person name="Li Z."/>
            <person name="Wang D."/>
            <person name="Zhang A."/>
            <person name="Wang J."/>
        </authorList>
    </citation>
    <scope>NUCLEOTIDE SEQUENCE</scope>
    <source>
        <strain evidence="3">cv. G1812</strain>
    </source>
</reference>
<name>A0A8R7UKA7_TRIUA</name>
<evidence type="ECO:0000256" key="1">
    <source>
        <dbReference type="SAM" id="MobiDB-lite"/>
    </source>
</evidence>
<dbReference type="AlphaFoldDB" id="A0A8R7UKA7"/>
<proteinExistence type="predicted"/>
<sequence length="162" mass="16872">MWCSGCGDARVRGAGIHREGAPDGEERRVGLRGGAVRAPDGAAVPGQEPAAGGAEADRVGGPVPAGQPQLPHDHGPQAARRVLLQGGPGDRQARPELPPQEPQGAARHERDRRGAQASRADRGGLCASGQGTHRRQREEGQRGAAVEEVTDVLSRRVPCPSF</sequence>
<feature type="region of interest" description="Disordered" evidence="1">
    <location>
        <begin position="14"/>
        <end position="162"/>
    </location>
</feature>
<organism evidence="2 3">
    <name type="scientific">Triticum urartu</name>
    <name type="common">Red wild einkorn</name>
    <name type="synonym">Crithodium urartu</name>
    <dbReference type="NCBI Taxonomy" id="4572"/>
    <lineage>
        <taxon>Eukaryota</taxon>
        <taxon>Viridiplantae</taxon>
        <taxon>Streptophyta</taxon>
        <taxon>Embryophyta</taxon>
        <taxon>Tracheophyta</taxon>
        <taxon>Spermatophyta</taxon>
        <taxon>Magnoliopsida</taxon>
        <taxon>Liliopsida</taxon>
        <taxon>Poales</taxon>
        <taxon>Poaceae</taxon>
        <taxon>BOP clade</taxon>
        <taxon>Pooideae</taxon>
        <taxon>Triticodae</taxon>
        <taxon>Triticeae</taxon>
        <taxon>Triticinae</taxon>
        <taxon>Triticum</taxon>
    </lineage>
</organism>
<keyword evidence="3" id="KW-1185">Reference proteome</keyword>
<feature type="compositionally biased region" description="Basic and acidic residues" evidence="1">
    <location>
        <begin position="106"/>
        <end position="122"/>
    </location>
</feature>
<accession>A0A8R7UKA7</accession>
<evidence type="ECO:0000313" key="2">
    <source>
        <dbReference type="EnsemblPlants" id="TuG1812G0500003475.01.T01.cds408179"/>
    </source>
</evidence>
<dbReference type="Proteomes" id="UP000015106">
    <property type="component" value="Chromosome 5"/>
</dbReference>
<dbReference type="Gramene" id="TuG1812G0500003475.01.T01">
    <property type="protein sequence ID" value="TuG1812G0500003475.01.T01.cds408179"/>
    <property type="gene ID" value="TuG1812G0500003475.01"/>
</dbReference>
<feature type="compositionally biased region" description="Basic and acidic residues" evidence="1">
    <location>
        <begin position="16"/>
        <end position="29"/>
    </location>
</feature>